<evidence type="ECO:0000313" key="4">
    <source>
        <dbReference type="Proteomes" id="UP000694460"/>
    </source>
</evidence>
<feature type="compositionally biased region" description="Basic and acidic residues" evidence="1">
    <location>
        <begin position="158"/>
        <end position="170"/>
    </location>
</feature>
<dbReference type="RefSeq" id="WP_209921782.1">
    <property type="nucleotide sequence ID" value="NZ_JAGIOP010000002.1"/>
</dbReference>
<feature type="compositionally biased region" description="Basic residues" evidence="1">
    <location>
        <begin position="70"/>
        <end position="85"/>
    </location>
</feature>
<dbReference type="Proteomes" id="UP000694460">
    <property type="component" value="Unassembled WGS sequence"/>
</dbReference>
<dbReference type="SUPFAM" id="SSF53474">
    <property type="entry name" value="alpha/beta-Hydrolases"/>
    <property type="match status" value="1"/>
</dbReference>
<keyword evidence="2" id="KW-1133">Transmembrane helix</keyword>
<reference evidence="3 4" key="1">
    <citation type="submission" date="2021-03" db="EMBL/GenBank/DDBJ databases">
        <title>Sequencing the genomes of 1000 actinobacteria strains.</title>
        <authorList>
            <person name="Klenk H.-P."/>
        </authorList>
    </citation>
    <scope>NUCLEOTIDE SEQUENCE [LARGE SCALE GENOMIC DNA]</scope>
    <source>
        <strain evidence="3 4">DSM 46713</strain>
    </source>
</reference>
<dbReference type="EMBL" id="JAGIOP010000002">
    <property type="protein sequence ID" value="MBP2455270.1"/>
    <property type="molecule type" value="Genomic_DNA"/>
</dbReference>
<feature type="compositionally biased region" description="Polar residues" evidence="1">
    <location>
        <begin position="87"/>
        <end position="98"/>
    </location>
</feature>
<feature type="transmembrane region" description="Helical" evidence="2">
    <location>
        <begin position="20"/>
        <end position="44"/>
    </location>
</feature>
<accession>A0ABS5A0J1</accession>
<dbReference type="InterPro" id="IPR029058">
    <property type="entry name" value="AB_hydrolase_fold"/>
</dbReference>
<feature type="compositionally biased region" description="Low complexity" evidence="1">
    <location>
        <begin position="49"/>
        <end position="66"/>
    </location>
</feature>
<name>A0ABS5A0J1_9MYCO</name>
<gene>
    <name evidence="3" type="ORF">JOF57_005183</name>
</gene>
<evidence type="ECO:0000256" key="2">
    <source>
        <dbReference type="SAM" id="Phobius"/>
    </source>
</evidence>
<feature type="region of interest" description="Disordered" evidence="1">
    <location>
        <begin position="158"/>
        <end position="177"/>
    </location>
</feature>
<dbReference type="Gene3D" id="3.40.50.1820">
    <property type="entry name" value="alpha/beta hydrolase"/>
    <property type="match status" value="1"/>
</dbReference>
<feature type="region of interest" description="Disordered" evidence="1">
    <location>
        <begin position="45"/>
        <end position="144"/>
    </location>
</feature>
<sequence length="628" mass="65144">MVHTSRCPENANRMPLRYGLSIMAVGIGIGVGIAGTSGHAVAWADPGNSASSGQTSGQTSSHSSAGTGHGPKKPANRRLGTRPKRPSSLTKTGTQKSVDTAAPDVTRSDDDATTGQTSTPTPNSTTPQSESAPESAPESKPESITDIVREKLRAIKPDASLRADGTRPARSDFSARLTTKRRAAITPSALSDAETSPARTLIAQTPAAAATPPDLTAIVRTVPDITAKTIPLTAKVAAVSTTTTTTPKPPEPLSPIAKIAQLPGRIVNTVLQVLDITVSANGPKSPIDFSPINNALFAAFREIEAHLGLTKTPAAQPVPPPMIYDGPTTGQTPTVSQFLNAATTAYVWGGAPGDLKPFVVNGKQMESHNILTGMSAKTWVTPDGQIIIAYQGTTGGTNLLHNPLIAVSQVVTDMQVIFTDTTPQAFIDAVAFQQEVEAAAIAQGYRKEDIFVTGHSLGAWEAQYVAQQTGVGGIGFEGPGLNSTVPGNGADSGFVNVLTYGDTAAYFSTDLPGLQPFVPEYVPGGGSKPHYGAIVMIGNPDAAIPLMNSAALLKTGPIGGLIFVVDIFVNFLQYHLPGVQAYHLGVNPDPGVVPWLGNVSGPVNADYADMTIPELQKAASDAGTLIRP</sequence>
<evidence type="ECO:0000313" key="3">
    <source>
        <dbReference type="EMBL" id="MBP2455270.1"/>
    </source>
</evidence>
<keyword evidence="2" id="KW-0472">Membrane</keyword>
<organism evidence="3 4">
    <name type="scientific">Mycolicibacterium lutetiense</name>
    <dbReference type="NCBI Taxonomy" id="1641992"/>
    <lineage>
        <taxon>Bacteria</taxon>
        <taxon>Bacillati</taxon>
        <taxon>Actinomycetota</taxon>
        <taxon>Actinomycetes</taxon>
        <taxon>Mycobacteriales</taxon>
        <taxon>Mycobacteriaceae</taxon>
        <taxon>Mycolicibacterium</taxon>
    </lineage>
</organism>
<comment type="caution">
    <text evidence="3">The sequence shown here is derived from an EMBL/GenBank/DDBJ whole genome shotgun (WGS) entry which is preliminary data.</text>
</comment>
<keyword evidence="2" id="KW-0812">Transmembrane</keyword>
<proteinExistence type="predicted"/>
<feature type="compositionally biased region" description="Low complexity" evidence="1">
    <location>
        <begin position="113"/>
        <end position="136"/>
    </location>
</feature>
<evidence type="ECO:0000256" key="1">
    <source>
        <dbReference type="SAM" id="MobiDB-lite"/>
    </source>
</evidence>
<keyword evidence="4" id="KW-1185">Reference proteome</keyword>
<protein>
    <submittedName>
        <fullName evidence="3">Uncharacterized protein</fullName>
    </submittedName>
</protein>